<dbReference type="InParanoid" id="A0A2N3N0Z1"/>
<evidence type="ECO:0000256" key="2">
    <source>
        <dbReference type="SAM" id="MobiDB-lite"/>
    </source>
</evidence>
<feature type="region of interest" description="Disordered" evidence="2">
    <location>
        <begin position="33"/>
        <end position="69"/>
    </location>
</feature>
<name>A0A2N3N0Z1_9PEZI</name>
<evidence type="ECO:0000313" key="4">
    <source>
        <dbReference type="Proteomes" id="UP000233524"/>
    </source>
</evidence>
<dbReference type="NCBIfam" id="NF041278">
    <property type="entry name" value="CmcJ_NvfI_EfuI"/>
    <property type="match status" value="1"/>
</dbReference>
<dbReference type="Proteomes" id="UP000233524">
    <property type="component" value="Unassembled WGS sequence"/>
</dbReference>
<keyword evidence="4" id="KW-1185">Reference proteome</keyword>
<evidence type="ECO:0008006" key="5">
    <source>
        <dbReference type="Google" id="ProtNLM"/>
    </source>
</evidence>
<dbReference type="GO" id="GO:0016491">
    <property type="term" value="F:oxidoreductase activity"/>
    <property type="evidence" value="ECO:0007669"/>
    <property type="project" value="InterPro"/>
</dbReference>
<dbReference type="AlphaFoldDB" id="A0A2N3N0Z1"/>
<dbReference type="PANTHER" id="PTHR34598">
    <property type="entry name" value="BLL6449 PROTEIN"/>
    <property type="match status" value="1"/>
</dbReference>
<dbReference type="VEuPathDB" id="FungiDB:jhhlp_007932"/>
<dbReference type="InterPro" id="IPR044053">
    <property type="entry name" value="AsaB-like"/>
</dbReference>
<sequence>MLAGGVQHESQFSLGSFGLHVIFTMTATVVSTTPRDDTGSLLPEKEPNSNDVTTSINYYDDPGDGSPPEPVVVKTTTVTNKRSMVAVPVTINDITGREVEFTLDSHGFQLVRHQDRSASRQDGYKDEAEIEASYYASMEQLLKDVTGASRVLIFDHKTRHGPTNWHSLGPGNQAIRGPILRAHVDQSYRGAEFDLRWYLPDEADVLLGRRWQIINAWRPIKTIYKDPLAVADANTVAEQDLVPARIIYEDHERESWTVKQSPRHRWYFKYAQRPDEVMLIKCYDSQDGVARRAPHSAFQNPRHVNDPWRESIEIRTMVFYDE</sequence>
<proteinExistence type="inferred from homology"/>
<accession>A0A2N3N0Z1</accession>
<comment type="caution">
    <text evidence="3">The sequence shown here is derived from an EMBL/GenBank/DDBJ whole genome shotgun (WGS) entry which is preliminary data.</text>
</comment>
<dbReference type="OrthoDB" id="412788at2759"/>
<dbReference type="EMBL" id="NLAX01001139">
    <property type="protein sequence ID" value="PKS06098.1"/>
    <property type="molecule type" value="Genomic_DNA"/>
</dbReference>
<evidence type="ECO:0000313" key="3">
    <source>
        <dbReference type="EMBL" id="PKS06098.1"/>
    </source>
</evidence>
<feature type="compositionally biased region" description="Basic and acidic residues" evidence="2">
    <location>
        <begin position="34"/>
        <end position="48"/>
    </location>
</feature>
<protein>
    <recommendedName>
        <fullName evidence="5">Methyltransferase</fullName>
    </recommendedName>
</protein>
<organism evidence="3 4">
    <name type="scientific">Lomentospora prolificans</name>
    <dbReference type="NCBI Taxonomy" id="41688"/>
    <lineage>
        <taxon>Eukaryota</taxon>
        <taxon>Fungi</taxon>
        <taxon>Dikarya</taxon>
        <taxon>Ascomycota</taxon>
        <taxon>Pezizomycotina</taxon>
        <taxon>Sordariomycetes</taxon>
        <taxon>Hypocreomycetidae</taxon>
        <taxon>Microascales</taxon>
        <taxon>Microascaceae</taxon>
        <taxon>Lomentospora</taxon>
    </lineage>
</organism>
<gene>
    <name evidence="3" type="ORF">jhhlp_007932</name>
</gene>
<evidence type="ECO:0000256" key="1">
    <source>
        <dbReference type="ARBA" id="ARBA00023604"/>
    </source>
</evidence>
<dbReference type="PANTHER" id="PTHR34598:SF3">
    <property type="entry name" value="OXIDOREDUCTASE AN1597"/>
    <property type="match status" value="1"/>
</dbReference>
<comment type="similarity">
    <text evidence="1">Belongs to the asaB hydroxylase/desaturase family.</text>
</comment>
<reference evidence="3 4" key="1">
    <citation type="journal article" date="2017" name="G3 (Bethesda)">
        <title>First Draft Genome Sequence of the Pathogenic Fungus Lomentospora prolificans (Formerly Scedosporium prolificans).</title>
        <authorList>
            <person name="Luo R."/>
            <person name="Zimin A."/>
            <person name="Workman R."/>
            <person name="Fan Y."/>
            <person name="Pertea G."/>
            <person name="Grossman N."/>
            <person name="Wear M.P."/>
            <person name="Jia B."/>
            <person name="Miller H."/>
            <person name="Casadevall A."/>
            <person name="Timp W."/>
            <person name="Zhang S.X."/>
            <person name="Salzberg S.L."/>
        </authorList>
    </citation>
    <scope>NUCLEOTIDE SEQUENCE [LARGE SCALE GENOMIC DNA]</scope>
    <source>
        <strain evidence="3 4">JHH-5317</strain>
    </source>
</reference>
<dbReference type="STRING" id="41688.A0A2N3N0Z1"/>